<evidence type="ECO:0008006" key="5">
    <source>
        <dbReference type="Google" id="ProtNLM"/>
    </source>
</evidence>
<keyword evidence="4" id="KW-1185">Reference proteome</keyword>
<dbReference type="EMBL" id="BMKW01000012">
    <property type="protein sequence ID" value="GGJ32434.1"/>
    <property type="molecule type" value="Genomic_DNA"/>
</dbReference>
<proteinExistence type="predicted"/>
<feature type="chain" id="PRO_5037333735" description="Argininosuccinate lyase" evidence="2">
    <location>
        <begin position="25"/>
        <end position="58"/>
    </location>
</feature>
<dbReference type="AlphaFoldDB" id="A0A917KY68"/>
<dbReference type="PROSITE" id="PS51257">
    <property type="entry name" value="PROKAR_LIPOPROTEIN"/>
    <property type="match status" value="1"/>
</dbReference>
<name>A0A917KY68_9PROT</name>
<comment type="caution">
    <text evidence="3">The sequence shown here is derived from an EMBL/GenBank/DDBJ whole genome shotgun (WGS) entry which is preliminary data.</text>
</comment>
<accession>A0A917KY68</accession>
<feature type="signal peptide" evidence="2">
    <location>
        <begin position="1"/>
        <end position="24"/>
    </location>
</feature>
<dbReference type="Proteomes" id="UP000661507">
    <property type="component" value="Unassembled WGS sequence"/>
</dbReference>
<evidence type="ECO:0000313" key="4">
    <source>
        <dbReference type="Proteomes" id="UP000661507"/>
    </source>
</evidence>
<feature type="region of interest" description="Disordered" evidence="1">
    <location>
        <begin position="34"/>
        <end position="58"/>
    </location>
</feature>
<keyword evidence="2" id="KW-0732">Signal</keyword>
<protein>
    <recommendedName>
        <fullName evidence="5">Argininosuccinate lyase</fullName>
    </recommendedName>
</protein>
<evidence type="ECO:0000313" key="3">
    <source>
        <dbReference type="EMBL" id="GGJ32434.1"/>
    </source>
</evidence>
<evidence type="ECO:0000256" key="1">
    <source>
        <dbReference type="SAM" id="MobiDB-lite"/>
    </source>
</evidence>
<dbReference type="RefSeq" id="WP_188971012.1">
    <property type="nucleotide sequence ID" value="NZ_BMKW01000012.1"/>
</dbReference>
<organism evidence="3 4">
    <name type="scientific">Neoroseomonas lacus</name>
    <dbReference type="NCBI Taxonomy" id="287609"/>
    <lineage>
        <taxon>Bacteria</taxon>
        <taxon>Pseudomonadati</taxon>
        <taxon>Pseudomonadota</taxon>
        <taxon>Alphaproteobacteria</taxon>
        <taxon>Acetobacterales</taxon>
        <taxon>Acetobacteraceae</taxon>
        <taxon>Neoroseomonas</taxon>
    </lineage>
</organism>
<reference evidence="3" key="2">
    <citation type="submission" date="2020-09" db="EMBL/GenBank/DDBJ databases">
        <authorList>
            <person name="Sun Q."/>
            <person name="Zhou Y."/>
        </authorList>
    </citation>
    <scope>NUCLEOTIDE SEQUENCE</scope>
    <source>
        <strain evidence="3">CGMCC 1.3617</strain>
    </source>
</reference>
<gene>
    <name evidence="3" type="ORF">GCM10011320_45010</name>
</gene>
<reference evidence="3" key="1">
    <citation type="journal article" date="2014" name="Int. J. Syst. Evol. Microbiol.">
        <title>Complete genome sequence of Corynebacterium casei LMG S-19264T (=DSM 44701T), isolated from a smear-ripened cheese.</title>
        <authorList>
            <consortium name="US DOE Joint Genome Institute (JGI-PGF)"/>
            <person name="Walter F."/>
            <person name="Albersmeier A."/>
            <person name="Kalinowski J."/>
            <person name="Ruckert C."/>
        </authorList>
    </citation>
    <scope>NUCLEOTIDE SEQUENCE</scope>
    <source>
        <strain evidence="3">CGMCC 1.3617</strain>
    </source>
</reference>
<evidence type="ECO:0000256" key="2">
    <source>
        <dbReference type="SAM" id="SignalP"/>
    </source>
</evidence>
<sequence length="58" mass="5898">MTRPAVVRFLAPVLLLMLALAACGDDQYSRAGAVGPRGTALPPPDPVTGAARTALPGR</sequence>